<dbReference type="InterPro" id="IPR043128">
    <property type="entry name" value="Rev_trsase/Diguanyl_cyclase"/>
</dbReference>
<keyword evidence="1" id="KW-0812">Transmembrane</keyword>
<sequence length="269" mass="28627">MTAMAGDDLSFAIMSALLAAFSMGVINYAAVRPLIGLPQAMAPGLCAIPFILMSGRPELIAVAALMFVLPLSVITMSHQQSRILMEVFNGRYRERVAARTDVLTGLLNARAFEEAVGEIPRDAPVAAIFIDLDGFKPVNDKYGHAVGDAVLRAVAARLVSVCDPADIVARVGGDEFTVLSSGNCVAAAKAAADRMLREISAPYWVDDCRVEIGASIGVAVRNTPDCTVTNLIRSADMAMYEAKRRGRGQVFVFVDPLAKTLLKPVQSAA</sequence>
<feature type="transmembrane region" description="Helical" evidence="1">
    <location>
        <begin position="35"/>
        <end position="52"/>
    </location>
</feature>
<proteinExistence type="predicted"/>
<keyword evidence="4" id="KW-1185">Reference proteome</keyword>
<evidence type="ECO:0000259" key="2">
    <source>
        <dbReference type="PROSITE" id="PS50887"/>
    </source>
</evidence>
<dbReference type="EMBL" id="JAFMPP010000014">
    <property type="protein sequence ID" value="MBO0663890.1"/>
    <property type="molecule type" value="Genomic_DNA"/>
</dbReference>
<evidence type="ECO:0000313" key="4">
    <source>
        <dbReference type="Proteomes" id="UP000664122"/>
    </source>
</evidence>
<feature type="domain" description="GGDEF" evidence="2">
    <location>
        <begin position="123"/>
        <end position="255"/>
    </location>
</feature>
<reference evidence="3" key="1">
    <citation type="submission" date="2021-03" db="EMBL/GenBank/DDBJ databases">
        <title>Whole genome sequence of Jiella sp. CQZ9-1.</title>
        <authorList>
            <person name="Tuo L."/>
        </authorList>
    </citation>
    <scope>NUCLEOTIDE SEQUENCE</scope>
    <source>
        <strain evidence="3">CQZ9-1</strain>
    </source>
</reference>
<dbReference type="RefSeq" id="WP_207258811.1">
    <property type="nucleotide sequence ID" value="NZ_JAFMPP010000014.1"/>
</dbReference>
<keyword evidence="1" id="KW-0472">Membrane</keyword>
<evidence type="ECO:0000313" key="3">
    <source>
        <dbReference type="EMBL" id="MBO0663890.1"/>
    </source>
</evidence>
<dbReference type="InterPro" id="IPR029787">
    <property type="entry name" value="Nucleotide_cyclase"/>
</dbReference>
<feature type="transmembrane region" description="Helical" evidence="1">
    <location>
        <begin position="59"/>
        <end position="77"/>
    </location>
</feature>
<dbReference type="NCBIfam" id="TIGR00254">
    <property type="entry name" value="GGDEF"/>
    <property type="match status" value="1"/>
</dbReference>
<dbReference type="SUPFAM" id="SSF55073">
    <property type="entry name" value="Nucleotide cyclase"/>
    <property type="match status" value="1"/>
</dbReference>
<name>A0A939JV69_9HYPH</name>
<protein>
    <submittedName>
        <fullName evidence="3">GGDEF domain-containing protein</fullName>
    </submittedName>
</protein>
<dbReference type="Pfam" id="PF00990">
    <property type="entry name" value="GGDEF"/>
    <property type="match status" value="1"/>
</dbReference>
<dbReference type="Gene3D" id="3.30.70.270">
    <property type="match status" value="1"/>
</dbReference>
<dbReference type="InterPro" id="IPR000160">
    <property type="entry name" value="GGDEF_dom"/>
</dbReference>
<dbReference type="Proteomes" id="UP000664122">
    <property type="component" value="Unassembled WGS sequence"/>
</dbReference>
<dbReference type="PANTHER" id="PTHR44757:SF2">
    <property type="entry name" value="BIOFILM ARCHITECTURE MAINTENANCE PROTEIN MBAA"/>
    <property type="match status" value="1"/>
</dbReference>
<comment type="caution">
    <text evidence="3">The sequence shown here is derived from an EMBL/GenBank/DDBJ whole genome shotgun (WGS) entry which is preliminary data.</text>
</comment>
<dbReference type="AlphaFoldDB" id="A0A939JV69"/>
<dbReference type="InterPro" id="IPR052155">
    <property type="entry name" value="Biofilm_reg_signaling"/>
</dbReference>
<dbReference type="SMART" id="SM00267">
    <property type="entry name" value="GGDEF"/>
    <property type="match status" value="1"/>
</dbReference>
<gene>
    <name evidence="3" type="ORF">J1C48_15015</name>
</gene>
<dbReference type="PANTHER" id="PTHR44757">
    <property type="entry name" value="DIGUANYLATE CYCLASE DGCP"/>
    <property type="match status" value="1"/>
</dbReference>
<evidence type="ECO:0000256" key="1">
    <source>
        <dbReference type="SAM" id="Phobius"/>
    </source>
</evidence>
<feature type="transmembrane region" description="Helical" evidence="1">
    <location>
        <begin position="9"/>
        <end position="29"/>
    </location>
</feature>
<organism evidence="3 4">
    <name type="scientific">Jiella flava</name>
    <dbReference type="NCBI Taxonomy" id="2816857"/>
    <lineage>
        <taxon>Bacteria</taxon>
        <taxon>Pseudomonadati</taxon>
        <taxon>Pseudomonadota</taxon>
        <taxon>Alphaproteobacteria</taxon>
        <taxon>Hyphomicrobiales</taxon>
        <taxon>Aurantimonadaceae</taxon>
        <taxon>Jiella</taxon>
    </lineage>
</organism>
<dbReference type="PROSITE" id="PS50887">
    <property type="entry name" value="GGDEF"/>
    <property type="match status" value="1"/>
</dbReference>
<dbReference type="CDD" id="cd01949">
    <property type="entry name" value="GGDEF"/>
    <property type="match status" value="1"/>
</dbReference>
<accession>A0A939JV69</accession>
<keyword evidence="1" id="KW-1133">Transmembrane helix</keyword>